<dbReference type="PIRSF" id="PIRSF016570">
    <property type="entry name" value="Ku80"/>
    <property type="match status" value="1"/>
</dbReference>
<protein>
    <recommendedName>
        <fullName evidence="5 19">ATP-dependent DNA helicase II subunit 2</fullName>
        <ecNumber evidence="4 19">3.6.4.12</ecNumber>
    </recommendedName>
</protein>
<dbReference type="EMBL" id="KB445550">
    <property type="protein sequence ID" value="EMD00539.1"/>
    <property type="molecule type" value="Genomic_DNA"/>
</dbReference>
<keyword evidence="8 19" id="KW-0227">DNA damage</keyword>
<proteinExistence type="inferred from homology"/>
<evidence type="ECO:0000256" key="7">
    <source>
        <dbReference type="ARBA" id="ARBA00022741"/>
    </source>
</evidence>
<keyword evidence="22" id="KW-1185">Reference proteome</keyword>
<dbReference type="Pfam" id="PF03731">
    <property type="entry name" value="Ku_N"/>
    <property type="match status" value="1"/>
</dbReference>
<dbReference type="SUPFAM" id="SSF100939">
    <property type="entry name" value="SPOC domain-like"/>
    <property type="match status" value="1"/>
</dbReference>
<evidence type="ECO:0000256" key="5">
    <source>
        <dbReference type="ARBA" id="ARBA00021792"/>
    </source>
</evidence>
<keyword evidence="11 19" id="KW-0067">ATP-binding</keyword>
<dbReference type="GO" id="GO:0006303">
    <property type="term" value="P:double-strand break repair via nonhomologous end joining"/>
    <property type="evidence" value="ECO:0007669"/>
    <property type="project" value="InterPro"/>
</dbReference>
<dbReference type="HOGENOM" id="CLU_010975_1_1_1"/>
<evidence type="ECO:0000256" key="18">
    <source>
        <dbReference type="ARBA" id="ARBA00047995"/>
    </source>
</evidence>
<dbReference type="FunFam" id="1.10.1600.10:FF:000002">
    <property type="entry name" value="X-ray repair cross-complementing protein 5"/>
    <property type="match status" value="1"/>
</dbReference>
<dbReference type="CDD" id="cd00873">
    <property type="entry name" value="KU80"/>
    <property type="match status" value="1"/>
</dbReference>
<keyword evidence="7 19" id="KW-0547">Nucleotide-binding</keyword>
<keyword evidence="16 19" id="KW-0539">Nucleus</keyword>
<evidence type="ECO:0000256" key="16">
    <source>
        <dbReference type="ARBA" id="ARBA00023242"/>
    </source>
</evidence>
<dbReference type="FunFam" id="3.40.50.410:FF:000073">
    <property type="entry name" value="ATP-dependent DNA helicase II subunit 2"/>
    <property type="match status" value="1"/>
</dbReference>
<evidence type="ECO:0000256" key="4">
    <source>
        <dbReference type="ARBA" id="ARBA00012551"/>
    </source>
</evidence>
<comment type="catalytic activity">
    <reaction evidence="18 19">
        <text>ATP + H2O = ADP + phosphate + H(+)</text>
        <dbReference type="Rhea" id="RHEA:13065"/>
        <dbReference type="ChEBI" id="CHEBI:15377"/>
        <dbReference type="ChEBI" id="CHEBI:15378"/>
        <dbReference type="ChEBI" id="CHEBI:30616"/>
        <dbReference type="ChEBI" id="CHEBI:43474"/>
        <dbReference type="ChEBI" id="CHEBI:456216"/>
        <dbReference type="EC" id="3.6.4.12"/>
    </reaction>
</comment>
<reference evidence="21 22" key="1">
    <citation type="journal article" date="2012" name="PLoS Pathog.">
        <title>Diverse lifestyles and strategies of plant pathogenesis encoded in the genomes of eighteen Dothideomycetes fungi.</title>
        <authorList>
            <person name="Ohm R.A."/>
            <person name="Feau N."/>
            <person name="Henrissat B."/>
            <person name="Schoch C.L."/>
            <person name="Horwitz B.A."/>
            <person name="Barry K.W."/>
            <person name="Condon B.J."/>
            <person name="Copeland A.C."/>
            <person name="Dhillon B."/>
            <person name="Glaser F."/>
            <person name="Hesse C.N."/>
            <person name="Kosti I."/>
            <person name="LaButti K."/>
            <person name="Lindquist E.A."/>
            <person name="Lucas S."/>
            <person name="Salamov A.A."/>
            <person name="Bradshaw R.E."/>
            <person name="Ciuffetti L."/>
            <person name="Hamelin R.C."/>
            <person name="Kema G.H.J."/>
            <person name="Lawrence C."/>
            <person name="Scott J.A."/>
            <person name="Spatafora J.W."/>
            <person name="Turgeon B.G."/>
            <person name="de Wit P.J.G.M."/>
            <person name="Zhong S."/>
            <person name="Goodwin S.B."/>
            <person name="Grigoriev I.V."/>
        </authorList>
    </citation>
    <scope>NUCLEOTIDE SEQUENCE [LARGE SCALE GENOMIC DNA]</scope>
    <source>
        <strain evidence="21 22">UAMH 10762</strain>
    </source>
</reference>
<dbReference type="Gene3D" id="2.40.290.10">
    <property type="match status" value="1"/>
</dbReference>
<keyword evidence="12" id="KW-0779">Telomere</keyword>
<dbReference type="GeneID" id="19109447"/>
<dbReference type="STRING" id="717646.M2N8S8"/>
<name>M2N8S8_BAUPA</name>
<gene>
    <name evidence="21" type="ORF">BAUCODRAFT_172807</name>
</gene>
<evidence type="ECO:0000256" key="19">
    <source>
        <dbReference type="PIRNR" id="PIRNR016570"/>
    </source>
</evidence>
<evidence type="ECO:0000256" key="6">
    <source>
        <dbReference type="ARBA" id="ARBA00022454"/>
    </source>
</evidence>
<dbReference type="EC" id="3.6.4.12" evidence="4 19"/>
<dbReference type="GO" id="GO:0005524">
    <property type="term" value="F:ATP binding"/>
    <property type="evidence" value="ECO:0007669"/>
    <property type="project" value="UniProtKB-UniRule"/>
</dbReference>
<dbReference type="InterPro" id="IPR036465">
    <property type="entry name" value="vWFA_dom_sf"/>
</dbReference>
<keyword evidence="14 19" id="KW-0233">DNA recombination</keyword>
<keyword evidence="6" id="KW-0158">Chromosome</keyword>
<evidence type="ECO:0000256" key="3">
    <source>
        <dbReference type="ARBA" id="ARBA00007726"/>
    </source>
</evidence>
<evidence type="ECO:0000256" key="13">
    <source>
        <dbReference type="ARBA" id="ARBA00023125"/>
    </source>
</evidence>
<dbReference type="eggNOG" id="KOG2326">
    <property type="taxonomic scope" value="Eukaryota"/>
</dbReference>
<dbReference type="Pfam" id="PF02735">
    <property type="entry name" value="Ku"/>
    <property type="match status" value="1"/>
</dbReference>
<dbReference type="Gene3D" id="1.25.40.240">
    <property type="entry name" value="Ku, C-terminal domain"/>
    <property type="match status" value="1"/>
</dbReference>
<evidence type="ECO:0000313" key="21">
    <source>
        <dbReference type="EMBL" id="EMD00539.1"/>
    </source>
</evidence>
<keyword evidence="15 19" id="KW-0234">DNA repair</keyword>
<dbReference type="PANTHER" id="PTHR12604">
    <property type="entry name" value="KU AUTOANTIGEN DNA HELICASE"/>
    <property type="match status" value="1"/>
</dbReference>
<dbReference type="InterPro" id="IPR006164">
    <property type="entry name" value="DNA_bd_Ku70/Ku80"/>
</dbReference>
<dbReference type="AlphaFoldDB" id="M2N8S8"/>
<dbReference type="InterPro" id="IPR005161">
    <property type="entry name" value="Ku_N"/>
</dbReference>
<evidence type="ECO:0000256" key="9">
    <source>
        <dbReference type="ARBA" id="ARBA00022801"/>
    </source>
</evidence>
<evidence type="ECO:0000313" key="22">
    <source>
        <dbReference type="Proteomes" id="UP000011761"/>
    </source>
</evidence>
<dbReference type="GO" id="GO:0016887">
    <property type="term" value="F:ATP hydrolysis activity"/>
    <property type="evidence" value="ECO:0007669"/>
    <property type="project" value="RHEA"/>
</dbReference>
<dbReference type="SUPFAM" id="SSF101420">
    <property type="entry name" value="C-terminal domain of Ku80"/>
    <property type="match status" value="1"/>
</dbReference>
<evidence type="ECO:0000256" key="12">
    <source>
        <dbReference type="ARBA" id="ARBA00022895"/>
    </source>
</evidence>
<dbReference type="InterPro" id="IPR002035">
    <property type="entry name" value="VWF_A"/>
</dbReference>
<feature type="domain" description="VWFA" evidence="20">
    <location>
        <begin position="6"/>
        <end position="165"/>
    </location>
</feature>
<dbReference type="OrthoDB" id="30826at2759"/>
<dbReference type="GO" id="GO:0042162">
    <property type="term" value="F:telomeric DNA binding"/>
    <property type="evidence" value="ECO:0007669"/>
    <property type="project" value="InterPro"/>
</dbReference>
<evidence type="ECO:0000256" key="17">
    <source>
        <dbReference type="ARBA" id="ARBA00024890"/>
    </source>
</evidence>
<evidence type="ECO:0000256" key="10">
    <source>
        <dbReference type="ARBA" id="ARBA00022806"/>
    </source>
</evidence>
<dbReference type="PROSITE" id="PS50234">
    <property type="entry name" value="VWFA"/>
    <property type="match status" value="1"/>
</dbReference>
<dbReference type="Proteomes" id="UP000011761">
    <property type="component" value="Unassembled WGS sequence"/>
</dbReference>
<keyword evidence="10 19" id="KW-0347">Helicase</keyword>
<keyword evidence="9 19" id="KW-0378">Hydrolase</keyword>
<dbReference type="InterPro" id="IPR014893">
    <property type="entry name" value="Ku_PK_bind"/>
</dbReference>
<dbReference type="SUPFAM" id="SSF53300">
    <property type="entry name" value="vWA-like"/>
    <property type="match status" value="1"/>
</dbReference>
<comment type="similarity">
    <text evidence="3 19">Belongs to the ku80 family.</text>
</comment>
<dbReference type="InterPro" id="IPR036494">
    <property type="entry name" value="Ku_C_sf"/>
</dbReference>
<keyword evidence="13 19" id="KW-0238">DNA-binding</keyword>
<evidence type="ECO:0000256" key="8">
    <source>
        <dbReference type="ARBA" id="ARBA00022763"/>
    </source>
</evidence>
<comment type="subcellular location">
    <subcellularLocation>
        <location evidence="2">Chromosome</location>
        <location evidence="2">Telomere</location>
    </subcellularLocation>
    <subcellularLocation>
        <location evidence="1 19">Nucleus</location>
    </subcellularLocation>
</comment>
<dbReference type="GO" id="GO:0043564">
    <property type="term" value="C:Ku70:Ku80 complex"/>
    <property type="evidence" value="ECO:0007669"/>
    <property type="project" value="InterPro"/>
</dbReference>
<dbReference type="OMA" id="WAMQYVW"/>
<comment type="function">
    <text evidence="17">Single-stranded DNA-dependent ATP-dependent helicase. Involved in non-homologous end joining (NHEJ) DNA double strand break repair. DNA-binding is sequence-independent but has a high affinity to nicks in double-stranded DNA and to the ends of duplex DNA. Binds to naturally occurring chromosomal ends, and therefore provides chromosomal end protection. Required also for telomere recombination to repair telomeric ends in the absence of telomerase. KU70, of the KU70/KU80 heterodimer, binds to the stem loop of TLC1, the RNA component of telomerase. Involved in telomere maintenance. Interacts with telomeric repeats and subtelomeric sequences thereby controlling telomere length and protecting against subtelomeric rearrangement. Maintains telomeric chromatin, which is involved in silencing the expression of genes located at the telomere. Required for mating-type switching.</text>
</comment>
<evidence type="ECO:0000256" key="15">
    <source>
        <dbReference type="ARBA" id="ARBA00023204"/>
    </source>
</evidence>
<dbReference type="GO" id="GO:0000723">
    <property type="term" value="P:telomere maintenance"/>
    <property type="evidence" value="ECO:0007669"/>
    <property type="project" value="InterPro"/>
</dbReference>
<dbReference type="InterPro" id="IPR016194">
    <property type="entry name" value="SPOC-like_C_dom_sf"/>
</dbReference>
<evidence type="ECO:0000259" key="20">
    <source>
        <dbReference type="PROSITE" id="PS50234"/>
    </source>
</evidence>
<dbReference type="GO" id="GO:0003678">
    <property type="term" value="F:DNA helicase activity"/>
    <property type="evidence" value="ECO:0007669"/>
    <property type="project" value="UniProtKB-EC"/>
</dbReference>
<dbReference type="RefSeq" id="XP_007671723.1">
    <property type="nucleotide sequence ID" value="XM_007673533.1"/>
</dbReference>
<evidence type="ECO:0000256" key="2">
    <source>
        <dbReference type="ARBA" id="ARBA00004574"/>
    </source>
</evidence>
<dbReference type="GO" id="GO:0000781">
    <property type="term" value="C:chromosome, telomeric region"/>
    <property type="evidence" value="ECO:0007669"/>
    <property type="project" value="UniProtKB-SubCell"/>
</dbReference>
<dbReference type="GO" id="GO:0003684">
    <property type="term" value="F:damaged DNA binding"/>
    <property type="evidence" value="ECO:0007669"/>
    <property type="project" value="InterPro"/>
</dbReference>
<dbReference type="Gene3D" id="1.10.1600.10">
    <property type="match status" value="1"/>
</dbReference>
<dbReference type="PANTHER" id="PTHR12604:SF4">
    <property type="entry name" value="X-RAY REPAIR CROSS-COMPLEMENTING PROTEIN 5"/>
    <property type="match status" value="1"/>
</dbReference>
<evidence type="ECO:0000256" key="1">
    <source>
        <dbReference type="ARBA" id="ARBA00004123"/>
    </source>
</evidence>
<evidence type="ECO:0000256" key="14">
    <source>
        <dbReference type="ARBA" id="ARBA00023172"/>
    </source>
</evidence>
<dbReference type="Pfam" id="PF08785">
    <property type="entry name" value="Ku_PK_bind"/>
    <property type="match status" value="1"/>
</dbReference>
<dbReference type="InterPro" id="IPR024193">
    <property type="entry name" value="Ku80"/>
</dbReference>
<dbReference type="KEGG" id="bcom:BAUCODRAFT_172807"/>
<dbReference type="GO" id="GO:0003690">
    <property type="term" value="F:double-stranded DNA binding"/>
    <property type="evidence" value="ECO:0007669"/>
    <property type="project" value="TreeGrafter"/>
</dbReference>
<dbReference type="SMART" id="SM00559">
    <property type="entry name" value="Ku78"/>
    <property type="match status" value="1"/>
</dbReference>
<evidence type="ECO:0000256" key="11">
    <source>
        <dbReference type="ARBA" id="ARBA00022840"/>
    </source>
</evidence>
<dbReference type="GO" id="GO:0006310">
    <property type="term" value="P:DNA recombination"/>
    <property type="evidence" value="ECO:0007669"/>
    <property type="project" value="UniProtKB-KW"/>
</dbReference>
<dbReference type="FunFam" id="2.40.290.10:FF:000008">
    <property type="entry name" value="ATP-dependent DNA helicase II subunit 2"/>
    <property type="match status" value="1"/>
</dbReference>
<organism evidence="21 22">
    <name type="scientific">Baudoinia panamericana (strain UAMH 10762)</name>
    <name type="common">Angels' share fungus</name>
    <name type="synonym">Baudoinia compniacensis (strain UAMH 10762)</name>
    <dbReference type="NCBI Taxonomy" id="717646"/>
    <lineage>
        <taxon>Eukaryota</taxon>
        <taxon>Fungi</taxon>
        <taxon>Dikarya</taxon>
        <taxon>Ascomycota</taxon>
        <taxon>Pezizomycotina</taxon>
        <taxon>Dothideomycetes</taxon>
        <taxon>Dothideomycetidae</taxon>
        <taxon>Mycosphaerellales</taxon>
        <taxon>Teratosphaeriaceae</taxon>
        <taxon>Baudoinia</taxon>
    </lineage>
</organism>
<accession>M2N8S8</accession>
<sequence>MASKEATVYIVDCGMTMGETSHGRAQTNLDWALEYVWDRITATIATGRKTAMAGVVGLRTDGTSNFLESESEYANITVFQDIGQVFMAQVRRLRGELVVSSTDAGDAMSALIIAIQMIVNTCKKLKYERKIVLITDARGSMQADDLEAVVEKLKEDATQLVVLGVDFDDPEYGFKEEDKPTSKAENEAILKQLCQDCGGTFGTLAQAVDELSVPRVKSVRPTPSYKGSLTLGNPQEFDTALSIDVERYPKTMTAPAQSASRFVVRSDLAPSEVMQATQTLDGEAAPNGYSEGLSAVKNALSYQVDDENAPGGKRDIDRDELAKGYEYGRTAVHISESDRNVTTYETVPSFDIIGFVDKSQYERWMDMTRAALTIAQRGNDKAIMALSSFIHALYELESYAVARLVKKENNEPRIVLVAPCIEPDLECLYDVELPFTEDLRSYKFPPLDRIITVSGKELKVHRNLPNEDLQAAMSDYVDSMDLATFGTNDEGEPTEYMPMDETFSPMLHRIQQVIKHRAVFPESEPPPPADVLVRYSHSPAELVQQSKSALSRVVKAADVKKVPPKARGRRFGRGKEAPKPLSDLDVGALLAKDMKRKRRRIDPDNAIPEFKQLIDAQDTEEALDVVHDACKQFKDIICDWIKHSVGNSGYGRAIEGIRVMRENMAEIDEAGFFNEVLRDIKAKLLGGELGDGRSEMWYMVRVNKLGLLQDQDATNGVSAEEAKAFLTAK</sequence>
<dbReference type="Gene3D" id="3.40.50.410">
    <property type="entry name" value="von Willebrand factor, type A domain"/>
    <property type="match status" value="1"/>
</dbReference>